<proteinExistence type="predicted"/>
<evidence type="ECO:0000256" key="1">
    <source>
        <dbReference type="SAM" id="Coils"/>
    </source>
</evidence>
<keyword evidence="1" id="KW-0175">Coiled coil</keyword>
<dbReference type="Proteomes" id="UP001630127">
    <property type="component" value="Unassembled WGS sequence"/>
</dbReference>
<sequence>MGRKVDEGLKVIQSKFQQMESQIEEINKKLDTLSSRLDGEFNTMTKIISKNKGYIVEEVQPVDDYFSMPTCPSLMLKEEEIVVVNKEKLDKPKYGMISKDEFCEFLDDRFNGKEVLKMVHKISVLMLIQGFNGINLKERRNMISWMDYQNSKKVTKVQVGYSHIQPLIPMFSAHDDFSEDDILGF</sequence>
<keyword evidence="3" id="KW-1185">Reference proteome</keyword>
<dbReference type="AlphaFoldDB" id="A0ABD2Y0A7"/>
<reference evidence="2 3" key="1">
    <citation type="submission" date="2024-11" db="EMBL/GenBank/DDBJ databases">
        <title>A near-complete genome assembly of Cinchona calisaya.</title>
        <authorList>
            <person name="Lian D.C."/>
            <person name="Zhao X.W."/>
            <person name="Wei L."/>
        </authorList>
    </citation>
    <scope>NUCLEOTIDE SEQUENCE [LARGE SCALE GENOMIC DNA]</scope>
    <source>
        <tissue evidence="2">Nenye</tissue>
    </source>
</reference>
<dbReference type="EMBL" id="JBJUIK010000016">
    <property type="protein sequence ID" value="KAL3500461.1"/>
    <property type="molecule type" value="Genomic_DNA"/>
</dbReference>
<protein>
    <recommendedName>
        <fullName evidence="4">DUF4806 domain-containing protein</fullName>
    </recommendedName>
</protein>
<feature type="coiled-coil region" evidence="1">
    <location>
        <begin position="9"/>
        <end position="36"/>
    </location>
</feature>
<evidence type="ECO:0000313" key="2">
    <source>
        <dbReference type="EMBL" id="KAL3500461.1"/>
    </source>
</evidence>
<name>A0ABD2Y0A7_9GENT</name>
<gene>
    <name evidence="2" type="ORF">ACH5RR_039554</name>
</gene>
<evidence type="ECO:0008006" key="4">
    <source>
        <dbReference type="Google" id="ProtNLM"/>
    </source>
</evidence>
<evidence type="ECO:0000313" key="3">
    <source>
        <dbReference type="Proteomes" id="UP001630127"/>
    </source>
</evidence>
<comment type="caution">
    <text evidence="2">The sequence shown here is derived from an EMBL/GenBank/DDBJ whole genome shotgun (WGS) entry which is preliminary data.</text>
</comment>
<accession>A0ABD2Y0A7</accession>
<organism evidence="2 3">
    <name type="scientific">Cinchona calisaya</name>
    <dbReference type="NCBI Taxonomy" id="153742"/>
    <lineage>
        <taxon>Eukaryota</taxon>
        <taxon>Viridiplantae</taxon>
        <taxon>Streptophyta</taxon>
        <taxon>Embryophyta</taxon>
        <taxon>Tracheophyta</taxon>
        <taxon>Spermatophyta</taxon>
        <taxon>Magnoliopsida</taxon>
        <taxon>eudicotyledons</taxon>
        <taxon>Gunneridae</taxon>
        <taxon>Pentapetalae</taxon>
        <taxon>asterids</taxon>
        <taxon>lamiids</taxon>
        <taxon>Gentianales</taxon>
        <taxon>Rubiaceae</taxon>
        <taxon>Cinchonoideae</taxon>
        <taxon>Cinchoneae</taxon>
        <taxon>Cinchona</taxon>
    </lineage>
</organism>